<reference evidence="1 2" key="1">
    <citation type="submission" date="2020-08" db="EMBL/GenBank/DDBJ databases">
        <title>The completed genome sequence of the pathogenic ascomycete fungus Penicillium digitatum.</title>
        <authorList>
            <person name="Wang M."/>
        </authorList>
    </citation>
    <scope>NUCLEOTIDE SEQUENCE [LARGE SCALE GENOMIC DNA]</scope>
    <source>
        <strain evidence="1 2">PdW03</strain>
    </source>
</reference>
<evidence type="ECO:0000313" key="1">
    <source>
        <dbReference type="EMBL" id="QQK47244.1"/>
    </source>
</evidence>
<sequence>MVSRGTESETHVDTRSTRQPMIFMGRGQIPARRWRRLRRSWETRPLFTGSLRSSLLAMTICEASKSVTAVIQSYMDRVFGAWINVISHVGLDCVVFGLVQSFIPHVSMWLRVQNLVDAKRRQRSRWKFGCLD</sequence>
<organism evidence="1 2">
    <name type="scientific">Penicillium digitatum</name>
    <name type="common">Green mold</name>
    <dbReference type="NCBI Taxonomy" id="36651"/>
    <lineage>
        <taxon>Eukaryota</taxon>
        <taxon>Fungi</taxon>
        <taxon>Dikarya</taxon>
        <taxon>Ascomycota</taxon>
        <taxon>Pezizomycotina</taxon>
        <taxon>Eurotiomycetes</taxon>
        <taxon>Eurotiomycetidae</taxon>
        <taxon>Eurotiales</taxon>
        <taxon>Aspergillaceae</taxon>
        <taxon>Penicillium</taxon>
    </lineage>
</organism>
<evidence type="ECO:0000313" key="2">
    <source>
        <dbReference type="Proteomes" id="UP000595662"/>
    </source>
</evidence>
<dbReference type="RefSeq" id="XP_065957820.1">
    <property type="nucleotide sequence ID" value="XM_066100093.1"/>
</dbReference>
<accession>A0A7T6XU00</accession>
<protein>
    <submittedName>
        <fullName evidence="1">Uncharacterized protein</fullName>
    </submittedName>
</protein>
<dbReference type="Proteomes" id="UP000595662">
    <property type="component" value="Chromosome 5"/>
</dbReference>
<dbReference type="EMBL" id="CP060778">
    <property type="protein sequence ID" value="QQK47244.1"/>
    <property type="molecule type" value="Genomic_DNA"/>
</dbReference>
<name>A0A7T6XU00_PENDI</name>
<dbReference type="GeneID" id="90952342"/>
<dbReference type="AlphaFoldDB" id="A0A7T6XU00"/>
<proteinExistence type="predicted"/>
<gene>
    <name evidence="1" type="ORF">Pdw03_2142</name>
</gene>